<feature type="transmembrane region" description="Helical" evidence="1">
    <location>
        <begin position="49"/>
        <end position="70"/>
    </location>
</feature>
<organism evidence="2">
    <name type="scientific">bioreactor metagenome</name>
    <dbReference type="NCBI Taxonomy" id="1076179"/>
    <lineage>
        <taxon>unclassified sequences</taxon>
        <taxon>metagenomes</taxon>
        <taxon>ecological metagenomes</taxon>
    </lineage>
</organism>
<keyword evidence="1" id="KW-1133">Transmembrane helix</keyword>
<evidence type="ECO:0000256" key="1">
    <source>
        <dbReference type="SAM" id="Phobius"/>
    </source>
</evidence>
<proteinExistence type="predicted"/>
<dbReference type="EMBL" id="VSSQ01027065">
    <property type="protein sequence ID" value="MPM76100.1"/>
    <property type="molecule type" value="Genomic_DNA"/>
</dbReference>
<sequence>MNKTHKFDWQTEAKTYFSCTPKPKKWFEIIGWITALSTLKVFFEKTNSFYVLVLYIISYAVLFNSIQKFFYTREFQKFLPNKFNDQLKSILSYLLSLTISLIVYFYVSKVSQEITNILKI</sequence>
<name>A0A645CGM9_9ZZZZ</name>
<protein>
    <submittedName>
        <fullName evidence="2">Uncharacterized protein</fullName>
    </submittedName>
</protein>
<gene>
    <name evidence="2" type="ORF">SDC9_123095</name>
</gene>
<keyword evidence="1" id="KW-0812">Transmembrane</keyword>
<feature type="transmembrane region" description="Helical" evidence="1">
    <location>
        <begin position="90"/>
        <end position="107"/>
    </location>
</feature>
<reference evidence="2" key="1">
    <citation type="submission" date="2019-08" db="EMBL/GenBank/DDBJ databases">
        <authorList>
            <person name="Kucharzyk K."/>
            <person name="Murdoch R.W."/>
            <person name="Higgins S."/>
            <person name="Loffler F."/>
        </authorList>
    </citation>
    <scope>NUCLEOTIDE SEQUENCE</scope>
</reference>
<keyword evidence="1" id="KW-0472">Membrane</keyword>
<accession>A0A645CGM9</accession>
<comment type="caution">
    <text evidence="2">The sequence shown here is derived from an EMBL/GenBank/DDBJ whole genome shotgun (WGS) entry which is preliminary data.</text>
</comment>
<dbReference type="AlphaFoldDB" id="A0A645CGM9"/>
<evidence type="ECO:0000313" key="2">
    <source>
        <dbReference type="EMBL" id="MPM76100.1"/>
    </source>
</evidence>